<evidence type="ECO:0000259" key="4">
    <source>
        <dbReference type="PROSITE" id="PS50042"/>
    </source>
</evidence>
<dbReference type="SMART" id="SM00419">
    <property type="entry name" value="HTH_CRP"/>
    <property type="match status" value="1"/>
</dbReference>
<dbReference type="CDD" id="cd00038">
    <property type="entry name" value="CAP_ED"/>
    <property type="match status" value="1"/>
</dbReference>
<feature type="domain" description="Cyclic nucleotide-binding" evidence="4">
    <location>
        <begin position="18"/>
        <end position="138"/>
    </location>
</feature>
<evidence type="ECO:0000313" key="7">
    <source>
        <dbReference type="Proteomes" id="UP000219335"/>
    </source>
</evidence>
<dbReference type="EMBL" id="OCMU01000001">
    <property type="protein sequence ID" value="SOD15911.1"/>
    <property type="molecule type" value="Genomic_DNA"/>
</dbReference>
<evidence type="ECO:0000256" key="3">
    <source>
        <dbReference type="ARBA" id="ARBA00023163"/>
    </source>
</evidence>
<evidence type="ECO:0000259" key="5">
    <source>
        <dbReference type="PROSITE" id="PS51063"/>
    </source>
</evidence>
<dbReference type="InterPro" id="IPR050397">
    <property type="entry name" value="Env_Response_Regulators"/>
</dbReference>
<evidence type="ECO:0000313" key="6">
    <source>
        <dbReference type="EMBL" id="SOD15911.1"/>
    </source>
</evidence>
<dbReference type="InterPro" id="IPR018490">
    <property type="entry name" value="cNMP-bd_dom_sf"/>
</dbReference>
<keyword evidence="3" id="KW-0804">Transcription</keyword>
<protein>
    <submittedName>
        <fullName evidence="6">cAMP-binding domain of CRP or a regulatory subunit of cAMP-dependent protein kinases</fullName>
    </submittedName>
</protein>
<name>A0A286A223_9PROT</name>
<dbReference type="AlphaFoldDB" id="A0A286A223"/>
<dbReference type="InterPro" id="IPR012318">
    <property type="entry name" value="HTH_CRP"/>
</dbReference>
<proteinExistence type="predicted"/>
<dbReference type="InterPro" id="IPR014710">
    <property type="entry name" value="RmlC-like_jellyroll"/>
</dbReference>
<evidence type="ECO:0000256" key="2">
    <source>
        <dbReference type="ARBA" id="ARBA00023125"/>
    </source>
</evidence>
<accession>A0A286A223</accession>
<dbReference type="PROSITE" id="PS51063">
    <property type="entry name" value="HTH_CRP_2"/>
    <property type="match status" value="1"/>
</dbReference>
<sequence length="250" mass="28193">MDYGLTMKTLQSPRQNLLLNSLSEFELTQIIPLLEAVSICTAEVIVEMHDEFQYLFFPTTACFSLINCLSDGTTVEVAQVGSEGLLGATAILGSKKSLTQVIVNKEGDAYRISLASLQKIIARGGGRRSNMLQKSILRYLEMLITHTSQGCACNRRHSLEQQLARWLLSSFDRVESKTLSLTQETIAYYLGVRRESVTEAAKKLQKENFIKYQRGQIELTNRYEMENKACECYEILKTEQINLTTEVQAA</sequence>
<dbReference type="PANTHER" id="PTHR24567:SF74">
    <property type="entry name" value="HTH-TYPE TRANSCRIPTIONAL REGULATOR ARCR"/>
    <property type="match status" value="1"/>
</dbReference>
<dbReference type="PANTHER" id="PTHR24567">
    <property type="entry name" value="CRP FAMILY TRANSCRIPTIONAL REGULATORY PROTEIN"/>
    <property type="match status" value="1"/>
</dbReference>
<dbReference type="GO" id="GO:0016301">
    <property type="term" value="F:kinase activity"/>
    <property type="evidence" value="ECO:0007669"/>
    <property type="project" value="UniProtKB-KW"/>
</dbReference>
<dbReference type="SUPFAM" id="SSF46785">
    <property type="entry name" value="Winged helix' DNA-binding domain"/>
    <property type="match status" value="1"/>
</dbReference>
<dbReference type="InterPro" id="IPR036390">
    <property type="entry name" value="WH_DNA-bd_sf"/>
</dbReference>
<dbReference type="Gene3D" id="2.60.120.10">
    <property type="entry name" value="Jelly Rolls"/>
    <property type="match status" value="1"/>
</dbReference>
<reference evidence="6 7" key="1">
    <citation type="submission" date="2017-09" db="EMBL/GenBank/DDBJ databases">
        <authorList>
            <person name="Ehlers B."/>
            <person name="Leendertz F.H."/>
        </authorList>
    </citation>
    <scope>NUCLEOTIDE SEQUENCE [LARGE SCALE GENOMIC DNA]</scope>
    <source>
        <strain evidence="6 7">Nm42</strain>
    </source>
</reference>
<dbReference type="GO" id="GO:0005829">
    <property type="term" value="C:cytosol"/>
    <property type="evidence" value="ECO:0007669"/>
    <property type="project" value="TreeGrafter"/>
</dbReference>
<keyword evidence="6" id="KW-0418">Kinase</keyword>
<dbReference type="InterPro" id="IPR036388">
    <property type="entry name" value="WH-like_DNA-bd_sf"/>
</dbReference>
<dbReference type="InterPro" id="IPR000595">
    <property type="entry name" value="cNMP-bd_dom"/>
</dbReference>
<gene>
    <name evidence="6" type="ORF">SAMN06297164_0139</name>
</gene>
<keyword evidence="1" id="KW-0805">Transcription regulation</keyword>
<dbReference type="Gene3D" id="1.10.10.10">
    <property type="entry name" value="Winged helix-like DNA-binding domain superfamily/Winged helix DNA-binding domain"/>
    <property type="match status" value="1"/>
</dbReference>
<dbReference type="Proteomes" id="UP000219335">
    <property type="component" value="Unassembled WGS sequence"/>
</dbReference>
<keyword evidence="2" id="KW-0238">DNA-binding</keyword>
<dbReference type="Pfam" id="PF00027">
    <property type="entry name" value="cNMP_binding"/>
    <property type="match status" value="1"/>
</dbReference>
<organism evidence="6 7">
    <name type="scientific">Nitrosomonas ureae</name>
    <dbReference type="NCBI Taxonomy" id="44577"/>
    <lineage>
        <taxon>Bacteria</taxon>
        <taxon>Pseudomonadati</taxon>
        <taxon>Pseudomonadota</taxon>
        <taxon>Betaproteobacteria</taxon>
        <taxon>Nitrosomonadales</taxon>
        <taxon>Nitrosomonadaceae</taxon>
        <taxon>Nitrosomonas</taxon>
    </lineage>
</organism>
<keyword evidence="6" id="KW-0808">Transferase</keyword>
<dbReference type="Pfam" id="PF13545">
    <property type="entry name" value="HTH_Crp_2"/>
    <property type="match status" value="1"/>
</dbReference>
<feature type="domain" description="HTH crp-type" evidence="5">
    <location>
        <begin position="157"/>
        <end position="223"/>
    </location>
</feature>
<dbReference type="PROSITE" id="PS50042">
    <property type="entry name" value="CNMP_BINDING_3"/>
    <property type="match status" value="1"/>
</dbReference>
<dbReference type="GO" id="GO:0003677">
    <property type="term" value="F:DNA binding"/>
    <property type="evidence" value="ECO:0007669"/>
    <property type="project" value="UniProtKB-KW"/>
</dbReference>
<dbReference type="GO" id="GO:0003700">
    <property type="term" value="F:DNA-binding transcription factor activity"/>
    <property type="evidence" value="ECO:0007669"/>
    <property type="project" value="TreeGrafter"/>
</dbReference>
<evidence type="ECO:0000256" key="1">
    <source>
        <dbReference type="ARBA" id="ARBA00023015"/>
    </source>
</evidence>
<dbReference type="SUPFAM" id="SSF51206">
    <property type="entry name" value="cAMP-binding domain-like"/>
    <property type="match status" value="1"/>
</dbReference>